<feature type="domain" description="Methyl-accepting transducer" evidence="7">
    <location>
        <begin position="276"/>
        <end position="512"/>
    </location>
</feature>
<feature type="transmembrane region" description="Helical" evidence="6">
    <location>
        <begin position="21"/>
        <end position="41"/>
    </location>
</feature>
<dbReference type="AlphaFoldDB" id="A0A831TZR4"/>
<comment type="subcellular location">
    <subcellularLocation>
        <location evidence="1">Membrane</location>
    </subcellularLocation>
</comment>
<reference evidence="9" key="1">
    <citation type="journal article" date="2020" name="mSystems">
        <title>Genome- and Community-Level Interaction Insights into Carbon Utilization and Element Cycling Functions of Hydrothermarchaeota in Hydrothermal Sediment.</title>
        <authorList>
            <person name="Zhou Z."/>
            <person name="Liu Y."/>
            <person name="Xu W."/>
            <person name="Pan J."/>
            <person name="Luo Z.H."/>
            <person name="Li M."/>
        </authorList>
    </citation>
    <scope>NUCLEOTIDE SEQUENCE [LARGE SCALE GENOMIC DNA]</scope>
    <source>
        <strain evidence="9">SpSt-349</strain>
    </source>
</reference>
<keyword evidence="6" id="KW-1133">Transmembrane helix</keyword>
<evidence type="ECO:0000256" key="2">
    <source>
        <dbReference type="ARBA" id="ARBA00023224"/>
    </source>
</evidence>
<dbReference type="InterPro" id="IPR004089">
    <property type="entry name" value="MCPsignal_dom"/>
</dbReference>
<dbReference type="EMBL" id="DSOV01000008">
    <property type="protein sequence ID" value="HEN41234.1"/>
    <property type="molecule type" value="Genomic_DNA"/>
</dbReference>
<evidence type="ECO:0000256" key="1">
    <source>
        <dbReference type="ARBA" id="ARBA00004370"/>
    </source>
</evidence>
<accession>A0A831TZR4</accession>
<dbReference type="Pfam" id="PF00672">
    <property type="entry name" value="HAMP"/>
    <property type="match status" value="1"/>
</dbReference>
<proteinExistence type="inferred from homology"/>
<evidence type="ECO:0000256" key="4">
    <source>
        <dbReference type="PROSITE-ProRule" id="PRU00284"/>
    </source>
</evidence>
<feature type="coiled-coil region" evidence="5">
    <location>
        <begin position="42"/>
        <end position="69"/>
    </location>
</feature>
<keyword evidence="5" id="KW-0175">Coiled coil</keyword>
<evidence type="ECO:0000259" key="8">
    <source>
        <dbReference type="PROSITE" id="PS50885"/>
    </source>
</evidence>
<evidence type="ECO:0000256" key="3">
    <source>
        <dbReference type="ARBA" id="ARBA00029447"/>
    </source>
</evidence>
<name>A0A831TZR4_GEOME</name>
<dbReference type="SUPFAM" id="SSF58104">
    <property type="entry name" value="Methyl-accepting chemotaxis protein (MCP) signaling domain"/>
    <property type="match status" value="1"/>
</dbReference>
<organism evidence="9">
    <name type="scientific">Geobacter metallireducens</name>
    <dbReference type="NCBI Taxonomy" id="28232"/>
    <lineage>
        <taxon>Bacteria</taxon>
        <taxon>Pseudomonadati</taxon>
        <taxon>Thermodesulfobacteriota</taxon>
        <taxon>Desulfuromonadia</taxon>
        <taxon>Geobacterales</taxon>
        <taxon>Geobacteraceae</taxon>
        <taxon>Geobacter</taxon>
    </lineage>
</organism>
<gene>
    <name evidence="9" type="ORF">ENQ87_02475</name>
</gene>
<dbReference type="PROSITE" id="PS50885">
    <property type="entry name" value="HAMP"/>
    <property type="match status" value="1"/>
</dbReference>
<dbReference type="SMART" id="SM00283">
    <property type="entry name" value="MA"/>
    <property type="match status" value="1"/>
</dbReference>
<protein>
    <submittedName>
        <fullName evidence="9">Methyl-accepting chemotaxis protein</fullName>
    </submittedName>
</protein>
<evidence type="ECO:0000313" key="9">
    <source>
        <dbReference type="EMBL" id="HEN41234.1"/>
    </source>
</evidence>
<comment type="similarity">
    <text evidence="3">Belongs to the methyl-accepting chemotaxis (MCP) protein family.</text>
</comment>
<comment type="caution">
    <text evidence="9">The sequence shown here is derived from an EMBL/GenBank/DDBJ whole genome shotgun (WGS) entry which is preliminary data.</text>
</comment>
<dbReference type="InterPro" id="IPR003660">
    <property type="entry name" value="HAMP_dom"/>
</dbReference>
<keyword evidence="2 4" id="KW-0807">Transducer</keyword>
<dbReference type="FunFam" id="1.10.287.950:FF:000001">
    <property type="entry name" value="Methyl-accepting chemotaxis sensory transducer"/>
    <property type="match status" value="1"/>
</dbReference>
<evidence type="ECO:0000259" key="7">
    <source>
        <dbReference type="PROSITE" id="PS50111"/>
    </source>
</evidence>
<dbReference type="CDD" id="cd06225">
    <property type="entry name" value="HAMP"/>
    <property type="match status" value="1"/>
</dbReference>
<dbReference type="GO" id="GO:0007165">
    <property type="term" value="P:signal transduction"/>
    <property type="evidence" value="ECO:0007669"/>
    <property type="project" value="UniProtKB-KW"/>
</dbReference>
<dbReference type="CDD" id="cd11386">
    <property type="entry name" value="MCP_signal"/>
    <property type="match status" value="1"/>
</dbReference>
<evidence type="ECO:0000256" key="5">
    <source>
        <dbReference type="SAM" id="Coils"/>
    </source>
</evidence>
<keyword evidence="6" id="KW-0472">Membrane</keyword>
<dbReference type="Gene3D" id="1.10.287.950">
    <property type="entry name" value="Methyl-accepting chemotaxis protein"/>
    <property type="match status" value="1"/>
</dbReference>
<feature type="transmembrane region" description="Helical" evidence="6">
    <location>
        <begin position="195"/>
        <end position="217"/>
    </location>
</feature>
<dbReference type="Pfam" id="PF00015">
    <property type="entry name" value="MCPsignal"/>
    <property type="match status" value="1"/>
</dbReference>
<keyword evidence="6" id="KW-0812">Transmembrane</keyword>
<dbReference type="GO" id="GO:0006935">
    <property type="term" value="P:chemotaxis"/>
    <property type="evidence" value="ECO:0007669"/>
    <property type="project" value="UniProtKB-ARBA"/>
</dbReference>
<feature type="domain" description="HAMP" evidence="8">
    <location>
        <begin position="217"/>
        <end position="271"/>
    </location>
</feature>
<dbReference type="PROSITE" id="PS50111">
    <property type="entry name" value="CHEMOTAXIS_TRANSDUC_2"/>
    <property type="match status" value="1"/>
</dbReference>
<evidence type="ECO:0000256" key="6">
    <source>
        <dbReference type="SAM" id="Phobius"/>
    </source>
</evidence>
<sequence>MDYGRLRGEKEMTGMTVRRKLIVAAVLVGATVCLMVGNSLWSAAMGREIRKALQEYEQAQNDLSLARELQLEVSKVWQFITDASLTRDRSVIDKEADPAYRAAEALLGRLGRGEGSGIVAELKTSLPLMRQTGIRMMEAYAADWNQGNAVMEEFDAVCDRVISRVNTVIDRSLAASEAKKTAIEAALTFRERAEAIISIAGALFGCSAVIMVGFVTVSVSRSLRSLLAALDDIADGEGDLTVRLPVGGNDEVGRVSAAFNRFAEKIHATVLGIAAVAGTAAAAAAEMQAVADTLATGARELSAEAETVAAATEEMATTTADIARNCSRVATESAEAGQTAREGAVTVAKAVGTIGGVAEQVKESARIIEELGRKSDQIGEIVDTIEDIADQTNLLALNAAIEAARAGEQGRGFAVVADEVRALAERTSRATREIGAMIKGVQAETRTAVVAIERGVTEVEAGAGEAGRSGKALEAILERIDAVAQQVEQIASAAEEQTATTAEVSRNVMEISEVVGETTRGAEEVAGASAELARMADDLRRLVGQFRLAG</sequence>
<dbReference type="PANTHER" id="PTHR32089">
    <property type="entry name" value="METHYL-ACCEPTING CHEMOTAXIS PROTEIN MCPB"/>
    <property type="match status" value="1"/>
</dbReference>
<dbReference type="GO" id="GO:0016020">
    <property type="term" value="C:membrane"/>
    <property type="evidence" value="ECO:0007669"/>
    <property type="project" value="UniProtKB-SubCell"/>
</dbReference>
<dbReference type="SMART" id="SM00304">
    <property type="entry name" value="HAMP"/>
    <property type="match status" value="2"/>
</dbReference>
<dbReference type="PANTHER" id="PTHR32089:SF112">
    <property type="entry name" value="LYSOZYME-LIKE PROTEIN-RELATED"/>
    <property type="match status" value="1"/>
</dbReference>